<dbReference type="GO" id="GO:0005524">
    <property type="term" value="F:ATP binding"/>
    <property type="evidence" value="ECO:0007669"/>
    <property type="project" value="UniProtKB-KW"/>
</dbReference>
<feature type="non-terminal residue" evidence="6">
    <location>
        <position position="230"/>
    </location>
</feature>
<evidence type="ECO:0000259" key="5">
    <source>
        <dbReference type="PROSITE" id="PS50011"/>
    </source>
</evidence>
<dbReference type="CDD" id="cd14014">
    <property type="entry name" value="STKc_PknB_like"/>
    <property type="match status" value="1"/>
</dbReference>
<dbReference type="InterPro" id="IPR008271">
    <property type="entry name" value="Ser/Thr_kinase_AS"/>
</dbReference>
<gene>
    <name evidence="6" type="ORF">S03H2_23322</name>
</gene>
<dbReference type="AlphaFoldDB" id="X1HG03"/>
<evidence type="ECO:0000256" key="3">
    <source>
        <dbReference type="ARBA" id="ARBA00022777"/>
    </source>
</evidence>
<reference evidence="6" key="1">
    <citation type="journal article" date="2014" name="Front. Microbiol.">
        <title>High frequency of phylogenetically diverse reductive dehalogenase-homologous genes in deep subseafloor sedimentary metagenomes.</title>
        <authorList>
            <person name="Kawai M."/>
            <person name="Futagami T."/>
            <person name="Toyoda A."/>
            <person name="Takaki Y."/>
            <person name="Nishi S."/>
            <person name="Hori S."/>
            <person name="Arai W."/>
            <person name="Tsubouchi T."/>
            <person name="Morono Y."/>
            <person name="Uchiyama I."/>
            <person name="Ito T."/>
            <person name="Fujiyama A."/>
            <person name="Inagaki F."/>
            <person name="Takami H."/>
        </authorList>
    </citation>
    <scope>NUCLEOTIDE SEQUENCE</scope>
    <source>
        <strain evidence="6">Expedition CK06-06</strain>
    </source>
</reference>
<dbReference type="Pfam" id="PF00069">
    <property type="entry name" value="Pkinase"/>
    <property type="match status" value="1"/>
</dbReference>
<dbReference type="PROSITE" id="PS00108">
    <property type="entry name" value="PROTEIN_KINASE_ST"/>
    <property type="match status" value="1"/>
</dbReference>
<dbReference type="EMBL" id="BARU01012724">
    <property type="protein sequence ID" value="GAH44243.1"/>
    <property type="molecule type" value="Genomic_DNA"/>
</dbReference>
<feature type="non-terminal residue" evidence="6">
    <location>
        <position position="1"/>
    </location>
</feature>
<keyword evidence="2" id="KW-0547">Nucleotide-binding</keyword>
<dbReference type="SUPFAM" id="SSF56112">
    <property type="entry name" value="Protein kinase-like (PK-like)"/>
    <property type="match status" value="1"/>
</dbReference>
<feature type="domain" description="Protein kinase" evidence="5">
    <location>
        <begin position="1"/>
        <end position="230"/>
    </location>
</feature>
<dbReference type="GO" id="GO:0004674">
    <property type="term" value="F:protein serine/threonine kinase activity"/>
    <property type="evidence" value="ECO:0007669"/>
    <property type="project" value="TreeGrafter"/>
</dbReference>
<keyword evidence="3" id="KW-0418">Kinase</keyword>
<comment type="caution">
    <text evidence="6">The sequence shown here is derived from an EMBL/GenBank/DDBJ whole genome shotgun (WGS) entry which is preliminary data.</text>
</comment>
<dbReference type="PANTHER" id="PTHR43289">
    <property type="entry name" value="MITOGEN-ACTIVATED PROTEIN KINASE KINASE KINASE 20-RELATED"/>
    <property type="match status" value="1"/>
</dbReference>
<protein>
    <recommendedName>
        <fullName evidence="5">Protein kinase domain-containing protein</fullName>
    </recommendedName>
</protein>
<evidence type="ECO:0000256" key="1">
    <source>
        <dbReference type="ARBA" id="ARBA00022679"/>
    </source>
</evidence>
<dbReference type="PANTHER" id="PTHR43289:SF34">
    <property type="entry name" value="SERINE_THREONINE-PROTEIN KINASE YBDM-RELATED"/>
    <property type="match status" value="1"/>
</dbReference>
<organism evidence="6">
    <name type="scientific">marine sediment metagenome</name>
    <dbReference type="NCBI Taxonomy" id="412755"/>
    <lineage>
        <taxon>unclassified sequences</taxon>
        <taxon>metagenomes</taxon>
        <taxon>ecological metagenomes</taxon>
    </lineage>
</organism>
<dbReference type="PROSITE" id="PS50011">
    <property type="entry name" value="PROTEIN_KINASE_DOM"/>
    <property type="match status" value="1"/>
</dbReference>
<sequence>AARFRIERQILAGLEHPNIARLIDGGTTEEGLPYLVMDHVDGEPIDRYCARRALGVRDRLLLFCDVCAAVQFAHQRLVVHRDLKPSNILVDLDGTVKLLDFGIARLLDAGGDGAGAPTTIHAFTPEYASPEQVKGEAITTASDVYSLGVLLYRLLAGRSPYRSDNSQLHALVREIVSTDPARPSSTVTEPGRRDAVAATPTLDAERLRRALRGDLDMIVLMALRKEPAQR</sequence>
<accession>X1HG03</accession>
<dbReference type="InterPro" id="IPR011009">
    <property type="entry name" value="Kinase-like_dom_sf"/>
</dbReference>
<keyword evidence="1" id="KW-0808">Transferase</keyword>
<evidence type="ECO:0000256" key="4">
    <source>
        <dbReference type="ARBA" id="ARBA00022840"/>
    </source>
</evidence>
<proteinExistence type="predicted"/>
<dbReference type="Gene3D" id="3.30.200.20">
    <property type="entry name" value="Phosphorylase Kinase, domain 1"/>
    <property type="match status" value="1"/>
</dbReference>
<dbReference type="Gene3D" id="1.10.510.10">
    <property type="entry name" value="Transferase(Phosphotransferase) domain 1"/>
    <property type="match status" value="1"/>
</dbReference>
<keyword evidence="4" id="KW-0067">ATP-binding</keyword>
<evidence type="ECO:0000256" key="2">
    <source>
        <dbReference type="ARBA" id="ARBA00022741"/>
    </source>
</evidence>
<dbReference type="InterPro" id="IPR000719">
    <property type="entry name" value="Prot_kinase_dom"/>
</dbReference>
<evidence type="ECO:0000313" key="6">
    <source>
        <dbReference type="EMBL" id="GAH44243.1"/>
    </source>
</evidence>
<dbReference type="SMART" id="SM00220">
    <property type="entry name" value="S_TKc"/>
    <property type="match status" value="1"/>
</dbReference>
<name>X1HG03_9ZZZZ</name>